<evidence type="ECO:0000313" key="4">
    <source>
        <dbReference type="Proteomes" id="UP000643701"/>
    </source>
</evidence>
<feature type="short sequence motif" description="Gly-cisPro motif, important for rejection of L-amino acids" evidence="2">
    <location>
        <begin position="138"/>
        <end position="139"/>
    </location>
</feature>
<dbReference type="EC" id="3.1.1.96" evidence="2"/>
<protein>
    <recommendedName>
        <fullName evidence="2">D-aminoacyl-tRNA deacylase</fullName>
        <shortName evidence="2">DTD</shortName>
        <ecNumber evidence="2">3.1.1.96</ecNumber>
    </recommendedName>
    <alternativeName>
        <fullName evidence="2">Gly-tRNA(Ala) deacylase</fullName>
        <ecNumber evidence="2">3.1.1.-</ecNumber>
    </alternativeName>
</protein>
<dbReference type="RefSeq" id="WP_166399217.1">
    <property type="nucleotide sequence ID" value="NZ_JAANAS010000002.1"/>
</dbReference>
<dbReference type="GO" id="GO:0000049">
    <property type="term" value="F:tRNA binding"/>
    <property type="evidence" value="ECO:0007669"/>
    <property type="project" value="UniProtKB-UniRule"/>
</dbReference>
<dbReference type="PANTHER" id="PTHR10472">
    <property type="entry name" value="D-TYROSYL-TRNA TYR DEACYLASE"/>
    <property type="match status" value="1"/>
</dbReference>
<dbReference type="InterPro" id="IPR023509">
    <property type="entry name" value="DTD-like_sf"/>
</dbReference>
<dbReference type="GO" id="GO:0019478">
    <property type="term" value="P:D-amino acid catabolic process"/>
    <property type="evidence" value="ECO:0007669"/>
    <property type="project" value="UniProtKB-UniRule"/>
</dbReference>
<keyword evidence="2 3" id="KW-0378">Hydrolase</keyword>
<comment type="function">
    <text evidence="2">An aminoacyl-tRNA editing enzyme that deacylates mischarged D-aminoacyl-tRNAs. Also deacylates mischarged glycyl-tRNA(Ala), protecting cells against glycine mischarging by AlaRS. Acts via tRNA-based rather than protein-based catalysis; rejects L-amino acids rather than detecting D-amino acids in the active site. By recycling D-aminoacyl-tRNA to D-amino acids and free tRNA molecules, this enzyme counteracts the toxicity associated with the formation of D-aminoacyl-tRNA entities in vivo and helps enforce protein L-homochirality.</text>
</comment>
<dbReference type="InterPro" id="IPR003732">
    <property type="entry name" value="Daa-tRNA_deacyls_DTD"/>
</dbReference>
<dbReference type="GO" id="GO:0005737">
    <property type="term" value="C:cytoplasm"/>
    <property type="evidence" value="ECO:0007669"/>
    <property type="project" value="UniProtKB-SubCell"/>
</dbReference>
<comment type="catalytic activity">
    <reaction evidence="2">
        <text>a D-aminoacyl-tRNA + H2O = a tRNA + a D-alpha-amino acid + H(+)</text>
        <dbReference type="Rhea" id="RHEA:13953"/>
        <dbReference type="Rhea" id="RHEA-COMP:10123"/>
        <dbReference type="Rhea" id="RHEA-COMP:10124"/>
        <dbReference type="ChEBI" id="CHEBI:15377"/>
        <dbReference type="ChEBI" id="CHEBI:15378"/>
        <dbReference type="ChEBI" id="CHEBI:59871"/>
        <dbReference type="ChEBI" id="CHEBI:78442"/>
        <dbReference type="ChEBI" id="CHEBI:79333"/>
        <dbReference type="EC" id="3.1.1.96"/>
    </reaction>
</comment>
<accession>A0A967ACU8</accession>
<reference evidence="3" key="1">
    <citation type="submission" date="2020-03" db="EMBL/GenBank/DDBJ databases">
        <title>Psychroflexus Maritimus sp. nov., isolate from marine sediment.</title>
        <authorList>
            <person name="Zhong Y.-L."/>
        </authorList>
    </citation>
    <scope>NUCLEOTIDE SEQUENCE</scope>
    <source>
        <strain evidence="3">C1</strain>
    </source>
</reference>
<dbReference type="SUPFAM" id="SSF69500">
    <property type="entry name" value="DTD-like"/>
    <property type="match status" value="1"/>
</dbReference>
<dbReference type="NCBIfam" id="TIGR00256">
    <property type="entry name" value="D-aminoacyl-tRNA deacylase"/>
    <property type="match status" value="1"/>
</dbReference>
<dbReference type="Gene3D" id="3.50.80.10">
    <property type="entry name" value="D-tyrosyl-tRNA(Tyr) deacylase"/>
    <property type="match status" value="1"/>
</dbReference>
<keyword evidence="2" id="KW-0820">tRNA-binding</keyword>
<gene>
    <name evidence="2" type="primary">dtd</name>
    <name evidence="3" type="ORF">G7034_01620</name>
</gene>
<keyword evidence="2" id="KW-0694">RNA-binding</keyword>
<dbReference type="Proteomes" id="UP000643701">
    <property type="component" value="Unassembled WGS sequence"/>
</dbReference>
<evidence type="ECO:0000313" key="3">
    <source>
        <dbReference type="EMBL" id="NGZ88948.1"/>
    </source>
</evidence>
<dbReference type="GO" id="GO:0043908">
    <property type="term" value="F:Ser(Gly)-tRNA(Ala) hydrolase activity"/>
    <property type="evidence" value="ECO:0007669"/>
    <property type="project" value="UniProtKB-UniRule"/>
</dbReference>
<comment type="catalytic activity">
    <reaction evidence="2">
        <text>glycyl-tRNA(Ala) + H2O = tRNA(Ala) + glycine + H(+)</text>
        <dbReference type="Rhea" id="RHEA:53744"/>
        <dbReference type="Rhea" id="RHEA-COMP:9657"/>
        <dbReference type="Rhea" id="RHEA-COMP:13640"/>
        <dbReference type="ChEBI" id="CHEBI:15377"/>
        <dbReference type="ChEBI" id="CHEBI:15378"/>
        <dbReference type="ChEBI" id="CHEBI:57305"/>
        <dbReference type="ChEBI" id="CHEBI:78442"/>
        <dbReference type="ChEBI" id="CHEBI:78522"/>
    </reaction>
</comment>
<dbReference type="GO" id="GO:0106026">
    <property type="term" value="F:Gly-tRNA(Ala) deacylase activity"/>
    <property type="evidence" value="ECO:0007669"/>
    <property type="project" value="UniProtKB-UniRule"/>
</dbReference>
<name>A0A967ACU8_9FLAO</name>
<keyword evidence="4" id="KW-1185">Reference proteome</keyword>
<comment type="domain">
    <text evidence="2">A Gly-cisPro motif from one monomer fits into the active site of the other monomer to allow specific chiral rejection of L-amino acids.</text>
</comment>
<dbReference type="GO" id="GO:0051500">
    <property type="term" value="F:D-tyrosyl-tRNA(Tyr) deacylase activity"/>
    <property type="evidence" value="ECO:0007669"/>
    <property type="project" value="TreeGrafter"/>
</dbReference>
<dbReference type="FunFam" id="3.50.80.10:FF:000001">
    <property type="entry name" value="D-aminoacyl-tRNA deacylase"/>
    <property type="match status" value="1"/>
</dbReference>
<comment type="subunit">
    <text evidence="2">Homodimer.</text>
</comment>
<proteinExistence type="inferred from homology"/>
<comment type="caution">
    <text evidence="3">The sequence shown here is derived from an EMBL/GenBank/DDBJ whole genome shotgun (WGS) entry which is preliminary data.</text>
</comment>
<dbReference type="Pfam" id="PF02580">
    <property type="entry name" value="Tyr_Deacylase"/>
    <property type="match status" value="1"/>
</dbReference>
<organism evidence="3 4">
    <name type="scientific">Psychroflexus maritimus</name>
    <dbReference type="NCBI Taxonomy" id="2714865"/>
    <lineage>
        <taxon>Bacteria</taxon>
        <taxon>Pseudomonadati</taxon>
        <taxon>Bacteroidota</taxon>
        <taxon>Flavobacteriia</taxon>
        <taxon>Flavobacteriales</taxon>
        <taxon>Flavobacteriaceae</taxon>
        <taxon>Psychroflexus</taxon>
    </lineage>
</organism>
<dbReference type="AlphaFoldDB" id="A0A967ACU8"/>
<evidence type="ECO:0000256" key="2">
    <source>
        <dbReference type="HAMAP-Rule" id="MF_00518"/>
    </source>
</evidence>
<dbReference type="EMBL" id="JAANAS010000002">
    <property type="protein sequence ID" value="NGZ88948.1"/>
    <property type="molecule type" value="Genomic_DNA"/>
</dbReference>
<sequence>MRLVIQRVKSASVSISDVEHAKINKGLLVFVGVEQEDDFLAIQWLVGKLVKMRLFPDEKHPINASIEKVEGEFLIVSQFTLHASTKKGNRPSFVKSASPERAKKMYEDFIEHLKNSTKLPVKTGVFGASMDIQLTNHGPVTILIDSKHRE</sequence>
<evidence type="ECO:0000256" key="1">
    <source>
        <dbReference type="ARBA" id="ARBA00009673"/>
    </source>
</evidence>
<dbReference type="PANTHER" id="PTHR10472:SF5">
    <property type="entry name" value="D-AMINOACYL-TRNA DEACYLASE 1"/>
    <property type="match status" value="1"/>
</dbReference>
<dbReference type="HAMAP" id="MF_00518">
    <property type="entry name" value="Deacylase_Dtd"/>
    <property type="match status" value="1"/>
</dbReference>
<comment type="subcellular location">
    <subcellularLocation>
        <location evidence="2">Cytoplasm</location>
    </subcellularLocation>
</comment>
<dbReference type="EC" id="3.1.1.-" evidence="2"/>
<comment type="similarity">
    <text evidence="1 2">Belongs to the DTD family.</text>
</comment>
<keyword evidence="2" id="KW-0963">Cytoplasm</keyword>